<proteinExistence type="predicted"/>
<evidence type="ECO:0008006" key="3">
    <source>
        <dbReference type="Google" id="ProtNLM"/>
    </source>
</evidence>
<accession>A0A9Q3HK42</accession>
<sequence length="487" mass="54448">MSDSKPQNESTKEADMAINHGINTLKPKHILRIDGSNFQLWEWRLCFIINSYLQNSLYLQNGVVGNEKHEQFCHAILLNSMPNSIQDSIITIWPCHAIYAWLKSHYFVTIRSSQCVAFNKLQDDKAPSSLVMHLNKDLAKFKNRSGSLGDDFLMGQLLQRTIYQSMMDKLDTNDSCGKTITFASCVMTLESCYQRPEVIDLVPSFNSAPSPSTEDKHLAMQAMPNIVCHVCNKQGHMARSFPMNRNKKTFPTSFHDNSAKPLFAPTQYHAHSPIITPPALFPFKPYHPQQQTIHSAQPDLYQPRYQQRPVAGVKAQVVEIGSSNEPKTEVSIDDMANPGERQSSVSTNTAKQSFVTGVGSLIYPGYRGKHVIINGIFYLPDAAGTLISPGPNLLFVGTDILIGTKAEGPLLRAIYNGDGRKGQLPMFSRMLDYAIDNHDISSQTSSILSQEANISTIRLPLSPIRTMTIEHTKMKKKDDTDCDNLKN</sequence>
<reference evidence="1" key="1">
    <citation type="submission" date="2021-03" db="EMBL/GenBank/DDBJ databases">
        <title>Draft genome sequence of rust myrtle Austropuccinia psidii MF-1, a brazilian biotype.</title>
        <authorList>
            <person name="Quecine M.C."/>
            <person name="Pachon D.M.R."/>
            <person name="Bonatelli M.L."/>
            <person name="Correr F.H."/>
            <person name="Franceschini L.M."/>
            <person name="Leite T.F."/>
            <person name="Margarido G.R.A."/>
            <person name="Almeida C.A."/>
            <person name="Ferrarezi J.A."/>
            <person name="Labate C.A."/>
        </authorList>
    </citation>
    <scope>NUCLEOTIDE SEQUENCE</scope>
    <source>
        <strain evidence="1">MF-1</strain>
    </source>
</reference>
<dbReference type="EMBL" id="AVOT02020317">
    <property type="protein sequence ID" value="MBW0508421.1"/>
    <property type="molecule type" value="Genomic_DNA"/>
</dbReference>
<gene>
    <name evidence="1" type="ORF">O181_048136</name>
</gene>
<evidence type="ECO:0000313" key="2">
    <source>
        <dbReference type="Proteomes" id="UP000765509"/>
    </source>
</evidence>
<dbReference type="OrthoDB" id="10513339at2759"/>
<dbReference type="AlphaFoldDB" id="A0A9Q3HK42"/>
<protein>
    <recommendedName>
        <fullName evidence="3">CCHC-type domain-containing protein</fullName>
    </recommendedName>
</protein>
<name>A0A9Q3HK42_9BASI</name>
<evidence type="ECO:0000313" key="1">
    <source>
        <dbReference type="EMBL" id="MBW0508421.1"/>
    </source>
</evidence>
<comment type="caution">
    <text evidence="1">The sequence shown here is derived from an EMBL/GenBank/DDBJ whole genome shotgun (WGS) entry which is preliminary data.</text>
</comment>
<dbReference type="Proteomes" id="UP000765509">
    <property type="component" value="Unassembled WGS sequence"/>
</dbReference>
<keyword evidence="2" id="KW-1185">Reference proteome</keyword>
<organism evidence="1 2">
    <name type="scientific">Austropuccinia psidii MF-1</name>
    <dbReference type="NCBI Taxonomy" id="1389203"/>
    <lineage>
        <taxon>Eukaryota</taxon>
        <taxon>Fungi</taxon>
        <taxon>Dikarya</taxon>
        <taxon>Basidiomycota</taxon>
        <taxon>Pucciniomycotina</taxon>
        <taxon>Pucciniomycetes</taxon>
        <taxon>Pucciniales</taxon>
        <taxon>Sphaerophragmiaceae</taxon>
        <taxon>Austropuccinia</taxon>
    </lineage>
</organism>